<sequence>MVEWFTVLVVFQLAGEVLSAATKLPVPGPVCGMVLLFLALVIYRRVPDGLAKTAEGLLTNLSLLFVPAGAGVMLHFGVLQHDLLPIGASLIVSTLLTIAVTAALMAWLSRKASGNAPGPKPAAPEPEARS</sequence>
<comment type="subcellular location">
    <subcellularLocation>
        <location evidence="1">Cell membrane</location>
        <topology evidence="1">Multi-pass membrane protein</topology>
    </subcellularLocation>
</comment>
<dbReference type="AlphaFoldDB" id="A0A8I1GBC5"/>
<keyword evidence="8" id="KW-1185">Reference proteome</keyword>
<feature type="transmembrane region" description="Helical" evidence="6">
    <location>
        <begin position="84"/>
        <end position="108"/>
    </location>
</feature>
<feature type="transmembrane region" description="Helical" evidence="6">
    <location>
        <begin position="58"/>
        <end position="78"/>
    </location>
</feature>
<protein>
    <submittedName>
        <fullName evidence="7">CidA/LrgA family protein</fullName>
    </submittedName>
</protein>
<reference evidence="7 8" key="1">
    <citation type="submission" date="2020-12" db="EMBL/GenBank/DDBJ databases">
        <title>Revised draft genomes of Rhodomicrobium vannielii ATCC 17100 and Rhodomicrobium udaipurense JA643.</title>
        <authorList>
            <person name="Conners E.M."/>
            <person name="Davenport E.J."/>
            <person name="Bose A."/>
        </authorList>
    </citation>
    <scope>NUCLEOTIDE SEQUENCE [LARGE SCALE GENOMIC DNA]</scope>
    <source>
        <strain evidence="7 8">JA643</strain>
    </source>
</reference>
<dbReference type="Proteomes" id="UP000623250">
    <property type="component" value="Unassembled WGS sequence"/>
</dbReference>
<keyword evidence="3 6" id="KW-0812">Transmembrane</keyword>
<comment type="caution">
    <text evidence="7">The sequence shown here is derived from an EMBL/GenBank/DDBJ whole genome shotgun (WGS) entry which is preliminary data.</text>
</comment>
<accession>A0A8I1GBC5</accession>
<dbReference type="GO" id="GO:0005886">
    <property type="term" value="C:plasma membrane"/>
    <property type="evidence" value="ECO:0007669"/>
    <property type="project" value="UniProtKB-SubCell"/>
</dbReference>
<keyword evidence="2" id="KW-1003">Cell membrane</keyword>
<dbReference type="RefSeq" id="WP_037239138.1">
    <property type="nucleotide sequence ID" value="NZ_JAEMUK010000008.1"/>
</dbReference>
<evidence type="ECO:0000256" key="3">
    <source>
        <dbReference type="ARBA" id="ARBA00022692"/>
    </source>
</evidence>
<evidence type="ECO:0000256" key="2">
    <source>
        <dbReference type="ARBA" id="ARBA00022475"/>
    </source>
</evidence>
<evidence type="ECO:0000256" key="4">
    <source>
        <dbReference type="ARBA" id="ARBA00022989"/>
    </source>
</evidence>
<dbReference type="Pfam" id="PF03788">
    <property type="entry name" value="LrgA"/>
    <property type="match status" value="1"/>
</dbReference>
<keyword evidence="5 6" id="KW-0472">Membrane</keyword>
<evidence type="ECO:0000256" key="6">
    <source>
        <dbReference type="SAM" id="Phobius"/>
    </source>
</evidence>
<keyword evidence="4 6" id="KW-1133">Transmembrane helix</keyword>
<proteinExistence type="predicted"/>
<evidence type="ECO:0000256" key="5">
    <source>
        <dbReference type="ARBA" id="ARBA00023136"/>
    </source>
</evidence>
<dbReference type="EMBL" id="JAEMUK010000008">
    <property type="protein sequence ID" value="MBJ7542625.1"/>
    <property type="molecule type" value="Genomic_DNA"/>
</dbReference>
<feature type="transmembrane region" description="Helical" evidence="6">
    <location>
        <begin position="29"/>
        <end position="46"/>
    </location>
</feature>
<dbReference type="PANTHER" id="PTHR33931:SF2">
    <property type="entry name" value="HOLIN-LIKE PROTEIN CIDA"/>
    <property type="match status" value="1"/>
</dbReference>
<evidence type="ECO:0000256" key="1">
    <source>
        <dbReference type="ARBA" id="ARBA00004651"/>
    </source>
</evidence>
<gene>
    <name evidence="7" type="ORF">JDN41_03535</name>
</gene>
<evidence type="ECO:0000313" key="8">
    <source>
        <dbReference type="Proteomes" id="UP000623250"/>
    </source>
</evidence>
<name>A0A8I1GBC5_9HYPH</name>
<evidence type="ECO:0000313" key="7">
    <source>
        <dbReference type="EMBL" id="MBJ7542625.1"/>
    </source>
</evidence>
<organism evidence="7 8">
    <name type="scientific">Rhodomicrobium udaipurense</name>
    <dbReference type="NCBI Taxonomy" id="1202716"/>
    <lineage>
        <taxon>Bacteria</taxon>
        <taxon>Pseudomonadati</taxon>
        <taxon>Pseudomonadota</taxon>
        <taxon>Alphaproteobacteria</taxon>
        <taxon>Hyphomicrobiales</taxon>
        <taxon>Hyphomicrobiaceae</taxon>
        <taxon>Rhodomicrobium</taxon>
    </lineage>
</organism>
<dbReference type="InterPro" id="IPR005538">
    <property type="entry name" value="LrgA/CidA"/>
</dbReference>
<dbReference type="PANTHER" id="PTHR33931">
    <property type="entry name" value="HOLIN-LIKE PROTEIN CIDA-RELATED"/>
    <property type="match status" value="1"/>
</dbReference>